<evidence type="ECO:0000313" key="2">
    <source>
        <dbReference type="Proteomes" id="UP000215693"/>
    </source>
</evidence>
<reference evidence="1 2" key="1">
    <citation type="submission" date="2017-04" db="EMBL/GenBank/DDBJ databases">
        <authorList>
            <person name="Lin X.B."/>
            <person name="Stothard P."/>
            <person name="Tasseva G."/>
            <person name="Walter J."/>
        </authorList>
    </citation>
    <scope>NUCLEOTIDE SEQUENCE [LARGE SCALE GENOMIC DNA]</scope>
    <source>
        <strain evidence="1 2">117c</strain>
    </source>
</reference>
<sequence length="158" mass="18287">MNVFEINNAIAEIENKDLDPEVLVDTIQSLELTRDQKLDGAAGLSDKYDSEIQWANDRIKELREFIKVSKNKKDRLNQYITDAIDDAGLKEIKTEHHILKPRNYRDSVIVEEIRKLPIDYVVEEKTIKANKKKLYEDLKAGKKITGAHLKANRKTLIK</sequence>
<reference evidence="1 2" key="2">
    <citation type="submission" date="2017-09" db="EMBL/GenBank/DDBJ databases">
        <title>Tripartite evolution among Lactobacillus johnsonii, Lactobacillus taiwanensis, Lactobacillus reuteri and their rodent host.</title>
        <authorList>
            <person name="Wang T."/>
            <person name="Knowles S."/>
            <person name="Cheng C."/>
        </authorList>
    </citation>
    <scope>NUCLEOTIDE SEQUENCE [LARGE SCALE GENOMIC DNA]</scope>
    <source>
        <strain evidence="1 2">117c</strain>
    </source>
</reference>
<dbReference type="Pfam" id="PF05565">
    <property type="entry name" value="Sipho_Gp157"/>
    <property type="match status" value="1"/>
</dbReference>
<dbReference type="EMBL" id="NGOH01000110">
    <property type="protein sequence ID" value="OYS10424.1"/>
    <property type="molecule type" value="Genomic_DNA"/>
</dbReference>
<evidence type="ECO:0008006" key="3">
    <source>
        <dbReference type="Google" id="ProtNLM"/>
    </source>
</evidence>
<comment type="caution">
    <text evidence="1">The sequence shown here is derived from an EMBL/GenBank/DDBJ whole genome shotgun (WGS) entry which is preliminary data.</text>
</comment>
<dbReference type="InterPro" id="IPR008840">
    <property type="entry name" value="Sipho_Gp157"/>
</dbReference>
<name>A0A9X6NYH8_LACJH</name>
<organism evidence="1 2">
    <name type="scientific">Lactobacillus johnsonii</name>
    <dbReference type="NCBI Taxonomy" id="33959"/>
    <lineage>
        <taxon>Bacteria</taxon>
        <taxon>Bacillati</taxon>
        <taxon>Bacillota</taxon>
        <taxon>Bacilli</taxon>
        <taxon>Lactobacillales</taxon>
        <taxon>Lactobacillaceae</taxon>
        <taxon>Lactobacillus</taxon>
    </lineage>
</organism>
<protein>
    <recommendedName>
        <fullName evidence="3">Siphovirus Gp157 family protein</fullName>
    </recommendedName>
</protein>
<proteinExistence type="predicted"/>
<evidence type="ECO:0000313" key="1">
    <source>
        <dbReference type="EMBL" id="OYS10424.1"/>
    </source>
</evidence>
<dbReference type="AlphaFoldDB" id="A0A9X6NYH8"/>
<gene>
    <name evidence="1" type="ORF">CBF50_08945</name>
</gene>
<dbReference type="Proteomes" id="UP000215693">
    <property type="component" value="Unassembled WGS sequence"/>
</dbReference>
<dbReference type="RefSeq" id="WP_094497025.1">
    <property type="nucleotide sequence ID" value="NZ_NGOD01000073.1"/>
</dbReference>
<accession>A0A9X6NYH8</accession>